<dbReference type="RefSeq" id="XP_005828718.1">
    <property type="nucleotide sequence ID" value="XM_005828661.1"/>
</dbReference>
<organism evidence="2">
    <name type="scientific">Guillardia theta (strain CCMP2712)</name>
    <name type="common">Cryptophyte</name>
    <dbReference type="NCBI Taxonomy" id="905079"/>
    <lineage>
        <taxon>Eukaryota</taxon>
        <taxon>Cryptophyceae</taxon>
        <taxon>Pyrenomonadales</taxon>
        <taxon>Geminigeraceae</taxon>
        <taxon>Guillardia</taxon>
    </lineage>
</organism>
<dbReference type="HOGENOM" id="CLU_643198_0_0_1"/>
<dbReference type="AlphaFoldDB" id="L1IZN5"/>
<feature type="compositionally biased region" description="Polar residues" evidence="1">
    <location>
        <begin position="207"/>
        <end position="233"/>
    </location>
</feature>
<reference evidence="4" key="2">
    <citation type="submission" date="2012-11" db="EMBL/GenBank/DDBJ databases">
        <authorList>
            <person name="Kuo A."/>
            <person name="Curtis B.A."/>
            <person name="Tanifuji G."/>
            <person name="Burki F."/>
            <person name="Gruber A."/>
            <person name="Irimia M."/>
            <person name="Maruyama S."/>
            <person name="Arias M.C."/>
            <person name="Ball S.G."/>
            <person name="Gile G.H."/>
            <person name="Hirakawa Y."/>
            <person name="Hopkins J.F."/>
            <person name="Rensing S.A."/>
            <person name="Schmutz J."/>
            <person name="Symeonidi A."/>
            <person name="Elias M."/>
            <person name="Eveleigh R.J."/>
            <person name="Herman E.K."/>
            <person name="Klute M.J."/>
            <person name="Nakayama T."/>
            <person name="Obornik M."/>
            <person name="Reyes-Prieto A."/>
            <person name="Armbrust E.V."/>
            <person name="Aves S.J."/>
            <person name="Beiko R.G."/>
            <person name="Coutinho P."/>
            <person name="Dacks J.B."/>
            <person name="Durnford D.G."/>
            <person name="Fast N.M."/>
            <person name="Green B.R."/>
            <person name="Grisdale C."/>
            <person name="Hempe F."/>
            <person name="Henrissat B."/>
            <person name="Hoppner M.P."/>
            <person name="Ishida K.-I."/>
            <person name="Kim E."/>
            <person name="Koreny L."/>
            <person name="Kroth P.G."/>
            <person name="Liu Y."/>
            <person name="Malik S.-B."/>
            <person name="Maier U.G."/>
            <person name="McRose D."/>
            <person name="Mock T."/>
            <person name="Neilson J.A."/>
            <person name="Onodera N.T."/>
            <person name="Poole A.M."/>
            <person name="Pritham E.J."/>
            <person name="Richards T.A."/>
            <person name="Rocap G."/>
            <person name="Roy S.W."/>
            <person name="Sarai C."/>
            <person name="Schaack S."/>
            <person name="Shirato S."/>
            <person name="Slamovits C.H."/>
            <person name="Spencer D.F."/>
            <person name="Suzuki S."/>
            <person name="Worden A.Z."/>
            <person name="Zauner S."/>
            <person name="Barry K."/>
            <person name="Bell C."/>
            <person name="Bharti A.K."/>
            <person name="Crow J.A."/>
            <person name="Grimwood J."/>
            <person name="Kramer R."/>
            <person name="Lindquist E."/>
            <person name="Lucas S."/>
            <person name="Salamov A."/>
            <person name="McFadden G.I."/>
            <person name="Lane C.E."/>
            <person name="Keeling P.J."/>
            <person name="Gray M.W."/>
            <person name="Grigoriev I.V."/>
            <person name="Archibald J.M."/>
        </authorList>
    </citation>
    <scope>NUCLEOTIDE SEQUENCE</scope>
    <source>
        <strain evidence="4">CCMP2712</strain>
    </source>
</reference>
<feature type="region of interest" description="Disordered" evidence="1">
    <location>
        <begin position="359"/>
        <end position="409"/>
    </location>
</feature>
<evidence type="ECO:0000256" key="1">
    <source>
        <dbReference type="SAM" id="MobiDB-lite"/>
    </source>
</evidence>
<keyword evidence="4" id="KW-1185">Reference proteome</keyword>
<accession>L1IZN5</accession>
<dbReference type="KEGG" id="gtt:GUITHDRAFT_141737"/>
<name>L1IZN5_GUITC</name>
<dbReference type="GeneID" id="17298433"/>
<evidence type="ECO:0000313" key="3">
    <source>
        <dbReference type="EnsemblProtists" id="EKX41738"/>
    </source>
</evidence>
<dbReference type="PaxDb" id="55529-EKX41738"/>
<proteinExistence type="predicted"/>
<sequence>MGVGELIMGGTVARGDEPAERRKVGQQKHHTMEWPLVAASPAVAVGVDERMGAAGSNTACMNGAICCSDNADRFVSKFGEKWKSPKPAGFEEWTESIQQNRRGAAPVRGRDPGANQPPAMQRHVLYTTAGSHSPSSRGADGRKVYDTLSTPPPKLLSPPSTPKWEQPSSAHERSFSNPLLTPVDDILGAMKGVATMRTPPSERSFKQETQTESLSRVSTPAGSTGRQQEKVQLNVPSPPATFTVAASPGTPSRGRQVYESLTQKVDESIKAAPVQSSTTPKSTPAVSARFYWGNDSAGTTVGSLNGPSRVSKVFSSEKRESVEKLLKMGKSDQAVKNHYTIIDAELTLEDIAQIRREWEKEQQSLQPGEDENGWLHTRRTPSSPRPEEKSPGRLLGGEWETNGTMELEREEKEMAMKRLRTLLASQS</sequence>
<feature type="compositionally biased region" description="Pro residues" evidence="1">
    <location>
        <begin position="150"/>
        <end position="161"/>
    </location>
</feature>
<gene>
    <name evidence="2" type="ORF">GUITHDRAFT_141737</name>
</gene>
<protein>
    <submittedName>
        <fullName evidence="2 3">Uncharacterized protein</fullName>
    </submittedName>
</protein>
<feature type="compositionally biased region" description="Basic and acidic residues" evidence="1">
    <location>
        <begin position="14"/>
        <end position="23"/>
    </location>
</feature>
<reference evidence="2 4" key="1">
    <citation type="journal article" date="2012" name="Nature">
        <title>Algal genomes reveal evolutionary mosaicism and the fate of nucleomorphs.</title>
        <authorList>
            <consortium name="DOE Joint Genome Institute"/>
            <person name="Curtis B.A."/>
            <person name="Tanifuji G."/>
            <person name="Burki F."/>
            <person name="Gruber A."/>
            <person name="Irimia M."/>
            <person name="Maruyama S."/>
            <person name="Arias M.C."/>
            <person name="Ball S.G."/>
            <person name="Gile G.H."/>
            <person name="Hirakawa Y."/>
            <person name="Hopkins J.F."/>
            <person name="Kuo A."/>
            <person name="Rensing S.A."/>
            <person name="Schmutz J."/>
            <person name="Symeonidi A."/>
            <person name="Elias M."/>
            <person name="Eveleigh R.J."/>
            <person name="Herman E.K."/>
            <person name="Klute M.J."/>
            <person name="Nakayama T."/>
            <person name="Obornik M."/>
            <person name="Reyes-Prieto A."/>
            <person name="Armbrust E.V."/>
            <person name="Aves S.J."/>
            <person name="Beiko R.G."/>
            <person name="Coutinho P."/>
            <person name="Dacks J.B."/>
            <person name="Durnford D.G."/>
            <person name="Fast N.M."/>
            <person name="Green B.R."/>
            <person name="Grisdale C.J."/>
            <person name="Hempel F."/>
            <person name="Henrissat B."/>
            <person name="Hoppner M.P."/>
            <person name="Ishida K."/>
            <person name="Kim E."/>
            <person name="Koreny L."/>
            <person name="Kroth P.G."/>
            <person name="Liu Y."/>
            <person name="Malik S.B."/>
            <person name="Maier U.G."/>
            <person name="McRose D."/>
            <person name="Mock T."/>
            <person name="Neilson J.A."/>
            <person name="Onodera N.T."/>
            <person name="Poole A.M."/>
            <person name="Pritham E.J."/>
            <person name="Richards T.A."/>
            <person name="Rocap G."/>
            <person name="Roy S.W."/>
            <person name="Sarai C."/>
            <person name="Schaack S."/>
            <person name="Shirato S."/>
            <person name="Slamovits C.H."/>
            <person name="Spencer D.F."/>
            <person name="Suzuki S."/>
            <person name="Worden A.Z."/>
            <person name="Zauner S."/>
            <person name="Barry K."/>
            <person name="Bell C."/>
            <person name="Bharti A.K."/>
            <person name="Crow J.A."/>
            <person name="Grimwood J."/>
            <person name="Kramer R."/>
            <person name="Lindquist E."/>
            <person name="Lucas S."/>
            <person name="Salamov A."/>
            <person name="McFadden G.I."/>
            <person name="Lane C.E."/>
            <person name="Keeling P.J."/>
            <person name="Gray M.W."/>
            <person name="Grigoriev I.V."/>
            <person name="Archibald J.M."/>
        </authorList>
    </citation>
    <scope>NUCLEOTIDE SEQUENCE</scope>
    <source>
        <strain evidence="2 4">CCMP2712</strain>
    </source>
</reference>
<feature type="region of interest" description="Disordered" evidence="1">
    <location>
        <begin position="1"/>
        <end position="23"/>
    </location>
</feature>
<evidence type="ECO:0000313" key="2">
    <source>
        <dbReference type="EMBL" id="EKX41738.1"/>
    </source>
</evidence>
<feature type="region of interest" description="Disordered" evidence="1">
    <location>
        <begin position="95"/>
        <end position="179"/>
    </location>
</feature>
<dbReference type="EMBL" id="JH993021">
    <property type="protein sequence ID" value="EKX41738.1"/>
    <property type="molecule type" value="Genomic_DNA"/>
</dbReference>
<evidence type="ECO:0000313" key="4">
    <source>
        <dbReference type="Proteomes" id="UP000011087"/>
    </source>
</evidence>
<reference evidence="3" key="3">
    <citation type="submission" date="2016-03" db="UniProtKB">
        <authorList>
            <consortium name="EnsemblProtists"/>
        </authorList>
    </citation>
    <scope>IDENTIFICATION</scope>
</reference>
<dbReference type="EnsemblProtists" id="EKX41738">
    <property type="protein sequence ID" value="EKX41738"/>
    <property type="gene ID" value="GUITHDRAFT_141737"/>
</dbReference>
<dbReference type="Proteomes" id="UP000011087">
    <property type="component" value="Unassembled WGS sequence"/>
</dbReference>
<feature type="region of interest" description="Disordered" evidence="1">
    <location>
        <begin position="197"/>
        <end position="233"/>
    </location>
</feature>